<dbReference type="OrthoDB" id="427480at2759"/>
<dbReference type="SUPFAM" id="SSF56112">
    <property type="entry name" value="Protein kinase-like (PK-like)"/>
    <property type="match status" value="1"/>
</dbReference>
<organism evidence="3 4">
    <name type="scientific">Phytophthora megakarya</name>
    <dbReference type="NCBI Taxonomy" id="4795"/>
    <lineage>
        <taxon>Eukaryota</taxon>
        <taxon>Sar</taxon>
        <taxon>Stramenopiles</taxon>
        <taxon>Oomycota</taxon>
        <taxon>Peronosporomycetes</taxon>
        <taxon>Peronosporales</taxon>
        <taxon>Peronosporaceae</taxon>
        <taxon>Phytophthora</taxon>
    </lineage>
</organism>
<dbReference type="InterPro" id="IPR004147">
    <property type="entry name" value="ABC1_dom"/>
</dbReference>
<evidence type="ECO:0000313" key="3">
    <source>
        <dbReference type="EMBL" id="OWZ08031.1"/>
    </source>
</evidence>
<dbReference type="InterPro" id="IPR051130">
    <property type="entry name" value="Mito_struct-func_regulator"/>
</dbReference>
<dbReference type="STRING" id="4795.A0A225VR73"/>
<evidence type="ECO:0000313" key="4">
    <source>
        <dbReference type="Proteomes" id="UP000198211"/>
    </source>
</evidence>
<proteinExistence type="inferred from homology"/>
<accession>A0A225VR73</accession>
<evidence type="ECO:0000256" key="1">
    <source>
        <dbReference type="ARBA" id="ARBA00009670"/>
    </source>
</evidence>
<dbReference type="CDD" id="cd13969">
    <property type="entry name" value="ADCK1-like"/>
    <property type="match status" value="1"/>
</dbReference>
<dbReference type="InterPro" id="IPR045307">
    <property type="entry name" value="ADCK1_dom"/>
</dbReference>
<dbReference type="PANTHER" id="PTHR43173">
    <property type="entry name" value="ABC1 FAMILY PROTEIN"/>
    <property type="match status" value="1"/>
</dbReference>
<gene>
    <name evidence="3" type="ORF">PHMEG_00019488</name>
</gene>
<dbReference type="EMBL" id="NBNE01003305">
    <property type="protein sequence ID" value="OWZ08031.1"/>
    <property type="molecule type" value="Genomic_DNA"/>
</dbReference>
<keyword evidence="3" id="KW-0418">Kinase</keyword>
<keyword evidence="3" id="KW-0808">Transferase</keyword>
<dbReference type="Proteomes" id="UP000198211">
    <property type="component" value="Unassembled WGS sequence"/>
</dbReference>
<dbReference type="GO" id="GO:0016301">
    <property type="term" value="F:kinase activity"/>
    <property type="evidence" value="ECO:0007669"/>
    <property type="project" value="UniProtKB-KW"/>
</dbReference>
<dbReference type="AlphaFoldDB" id="A0A225VR73"/>
<reference evidence="4" key="1">
    <citation type="submission" date="2017-03" db="EMBL/GenBank/DDBJ databases">
        <title>Phytopthora megakarya and P. palmivora, two closely related causual agents of cacao black pod achieved similar genome size and gene model numbers by different mechanisms.</title>
        <authorList>
            <person name="Ali S."/>
            <person name="Shao J."/>
            <person name="Larry D.J."/>
            <person name="Kronmiller B."/>
            <person name="Shen D."/>
            <person name="Strem M.D."/>
            <person name="Melnick R.L."/>
            <person name="Guiltinan M.J."/>
            <person name="Tyler B.M."/>
            <person name="Meinhardt L.W."/>
            <person name="Bailey B.A."/>
        </authorList>
    </citation>
    <scope>NUCLEOTIDE SEQUENCE [LARGE SCALE GENOMIC DNA]</scope>
    <source>
        <strain evidence="4">zdho120</strain>
    </source>
</reference>
<comment type="caution">
    <text evidence="3">The sequence shown here is derived from an EMBL/GenBank/DDBJ whole genome shotgun (WGS) entry which is preliminary data.</text>
</comment>
<evidence type="ECO:0000259" key="2">
    <source>
        <dbReference type="Pfam" id="PF03109"/>
    </source>
</evidence>
<dbReference type="InterPro" id="IPR011009">
    <property type="entry name" value="Kinase-like_dom_sf"/>
</dbReference>
<protein>
    <submittedName>
        <fullName evidence="3">Atypical/ABC1 protein kinase</fullName>
    </submittedName>
</protein>
<comment type="similarity">
    <text evidence="1">Belongs to the protein kinase superfamily. ADCK protein kinase family.</text>
</comment>
<keyword evidence="4" id="KW-1185">Reference proteome</keyword>
<dbReference type="Pfam" id="PF03109">
    <property type="entry name" value="ABC1"/>
    <property type="match status" value="1"/>
</dbReference>
<sequence length="522" mass="60215">MTSRLLSTRTRRSLAALALLSGGTYVADEANSKILSRSLRVFATGGQVVWDYRLHFKGTKREDPDYRPKLQDLNQRIAQRLLHLCFQNGGIYTKFGQQLATFNHGLPKEYTETLSQLQDQAKPVSFDKVKQTIEKEMGKPWHEVFAEFDKTPIASASLAQVHHAVDQQGRELAVKVQYPHLESQMKADIQVIKWAFQLTEYYFPDVQIQWLFPEFKRALLSELDFENEKNNSRRIAACLKHNSNVHVPVVYDELSTKRMMSMEFIAAPKISQIDVIRDLGLDPPAVARVLCEVFSEMVFCHGFVHCDPHAGNIFVRRNPDPQAKEKEQLVLLDHGLYRELDDDFRKTYCDLWRAMLMRDSALLEDCGRRLNVGELAKYLPLLFTYRTINHKGRLDASMSESERTKLSEDLKNMRFSNITDFLEQLPRDMLFVFRTNNMIRALNKDLGGTTRERFSIMGNYAVTGHSSFYSSSAKTGHTGMIASLVYWWEHFNLVFRLRVVDYMMATIQYVKGDSPAKIKRVG</sequence>
<name>A0A225VR73_9STRA</name>
<feature type="domain" description="ABC1 atypical kinase-like" evidence="2">
    <location>
        <begin position="116"/>
        <end position="361"/>
    </location>
</feature>
<dbReference type="PANTHER" id="PTHR43173:SF28">
    <property type="entry name" value="AARF DOMAIN CONTAINING KINASE 5"/>
    <property type="match status" value="1"/>
</dbReference>
<dbReference type="Gene3D" id="1.10.510.10">
    <property type="entry name" value="Transferase(Phosphotransferase) domain 1"/>
    <property type="match status" value="1"/>
</dbReference>